<dbReference type="Gene3D" id="3.40.50.720">
    <property type="entry name" value="NAD(P)-binding Rossmann-like Domain"/>
    <property type="match status" value="1"/>
</dbReference>
<evidence type="ECO:0000313" key="3">
    <source>
        <dbReference type="EMBL" id="PZM15323.1"/>
    </source>
</evidence>
<comment type="caution">
    <text evidence="2">The sequence shown here is derived from an EMBL/GenBank/DDBJ whole genome shotgun (WGS) entry which is preliminary data.</text>
</comment>
<dbReference type="EMBL" id="PCDP01000022">
    <property type="protein sequence ID" value="PZM15323.1"/>
    <property type="molecule type" value="Genomic_DNA"/>
</dbReference>
<dbReference type="InterPro" id="IPR036291">
    <property type="entry name" value="NAD(P)-bd_dom_sf"/>
</dbReference>
<keyword evidence="4" id="KW-1185">Reference proteome</keyword>
<dbReference type="SUPFAM" id="SSF51735">
    <property type="entry name" value="NAD(P)-binding Rossmann-fold domains"/>
    <property type="match status" value="1"/>
</dbReference>
<dbReference type="GO" id="GO:0005975">
    <property type="term" value="P:carbohydrate metabolic process"/>
    <property type="evidence" value="ECO:0007669"/>
    <property type="project" value="InterPro"/>
</dbReference>
<dbReference type="OrthoDB" id="9767022at2"/>
<reference evidence="2 4" key="1">
    <citation type="journal article" date="2018" name="Sci. Rep.">
        <title>Rhizobium tumorigenes sp. nov., a novel plant tumorigenic bacterium isolated from cane gall tumors on thornless blackberry.</title>
        <authorList>
            <person name="Kuzmanovi N."/>
            <person name="Smalla K."/>
            <person name="Gronow S."/>
            <person name="PuBawska J."/>
        </authorList>
    </citation>
    <scope>NUCLEOTIDE SEQUENCE [LARGE SCALE GENOMIC DNA]</scope>
    <source>
        <strain evidence="2 4">CCBAU 85046</strain>
    </source>
</reference>
<dbReference type="InterPro" id="IPR001088">
    <property type="entry name" value="Glyco_hydro_4"/>
</dbReference>
<evidence type="ECO:0000313" key="4">
    <source>
        <dbReference type="Proteomes" id="UP000248925"/>
    </source>
</evidence>
<dbReference type="RefSeq" id="WP_146260092.1">
    <property type="nucleotide sequence ID" value="NZ_PCDP01000022.1"/>
</dbReference>
<organism evidence="2 4">
    <name type="scientific">Rhizobium tubonense</name>
    <dbReference type="NCBI Taxonomy" id="484088"/>
    <lineage>
        <taxon>Bacteria</taxon>
        <taxon>Pseudomonadati</taxon>
        <taxon>Pseudomonadota</taxon>
        <taxon>Alphaproteobacteria</taxon>
        <taxon>Hyphomicrobiales</taxon>
        <taxon>Rhizobiaceae</taxon>
        <taxon>Rhizobium/Agrobacterium group</taxon>
        <taxon>Rhizobium</taxon>
    </lineage>
</organism>
<evidence type="ECO:0000256" key="1">
    <source>
        <dbReference type="ARBA" id="ARBA00023027"/>
    </source>
</evidence>
<keyword evidence="1" id="KW-0520">NAD</keyword>
<gene>
    <name evidence="3" type="ORF">CPY51_07370</name>
    <name evidence="2" type="ORF">CPY51_09590</name>
</gene>
<name>A0A2W4EXF7_9HYPH</name>
<sequence length="38" mass="3988">MTANPKITFIGAGSTVFMKNIIGDILQRPALSGARIAL</sequence>
<feature type="non-terminal residue" evidence="2">
    <location>
        <position position="38"/>
    </location>
</feature>
<evidence type="ECO:0000313" key="2">
    <source>
        <dbReference type="EMBL" id="PZM14710.1"/>
    </source>
</evidence>
<evidence type="ECO:0008006" key="5">
    <source>
        <dbReference type="Google" id="ProtNLM"/>
    </source>
</evidence>
<proteinExistence type="predicted"/>
<protein>
    <recommendedName>
        <fullName evidence="5">Alpha-glucosidase/alpha-galactosidase</fullName>
    </recommendedName>
</protein>
<dbReference type="AlphaFoldDB" id="A0A2W4EXF7"/>
<dbReference type="EMBL" id="PCDP01000030">
    <property type="protein sequence ID" value="PZM14710.1"/>
    <property type="molecule type" value="Genomic_DNA"/>
</dbReference>
<dbReference type="GO" id="GO:0004553">
    <property type="term" value="F:hydrolase activity, hydrolyzing O-glycosyl compounds"/>
    <property type="evidence" value="ECO:0007669"/>
    <property type="project" value="InterPro"/>
</dbReference>
<dbReference type="Proteomes" id="UP000248925">
    <property type="component" value="Unassembled WGS sequence"/>
</dbReference>
<accession>A0A2W4EXF7</accession>
<dbReference type="Pfam" id="PF02056">
    <property type="entry name" value="Glyco_hydro_4"/>
    <property type="match status" value="1"/>
</dbReference>